<proteinExistence type="predicted"/>
<dbReference type="EMBL" id="GBRH01159792">
    <property type="protein sequence ID" value="JAE38104.1"/>
    <property type="molecule type" value="Transcribed_RNA"/>
</dbReference>
<sequence>MMLMNSNCTCTEMDTFLHKDMPQQLCKRQNSSLLHKLKKETRELQYGIVTRTISHSRFILR</sequence>
<organism evidence="1">
    <name type="scientific">Arundo donax</name>
    <name type="common">Giant reed</name>
    <name type="synonym">Donax arundinaceus</name>
    <dbReference type="NCBI Taxonomy" id="35708"/>
    <lineage>
        <taxon>Eukaryota</taxon>
        <taxon>Viridiplantae</taxon>
        <taxon>Streptophyta</taxon>
        <taxon>Embryophyta</taxon>
        <taxon>Tracheophyta</taxon>
        <taxon>Spermatophyta</taxon>
        <taxon>Magnoliopsida</taxon>
        <taxon>Liliopsida</taxon>
        <taxon>Poales</taxon>
        <taxon>Poaceae</taxon>
        <taxon>PACMAD clade</taxon>
        <taxon>Arundinoideae</taxon>
        <taxon>Arundineae</taxon>
        <taxon>Arundo</taxon>
    </lineage>
</organism>
<name>A0A0A9HQN2_ARUDO</name>
<evidence type="ECO:0000313" key="1">
    <source>
        <dbReference type="EMBL" id="JAE38104.1"/>
    </source>
</evidence>
<accession>A0A0A9HQN2</accession>
<protein>
    <submittedName>
        <fullName evidence="1">Uncharacterized protein</fullName>
    </submittedName>
</protein>
<dbReference type="AlphaFoldDB" id="A0A0A9HQN2"/>
<reference evidence="1" key="2">
    <citation type="journal article" date="2015" name="Data Brief">
        <title>Shoot transcriptome of the giant reed, Arundo donax.</title>
        <authorList>
            <person name="Barrero R.A."/>
            <person name="Guerrero F.D."/>
            <person name="Moolhuijzen P."/>
            <person name="Goolsby J.A."/>
            <person name="Tidwell J."/>
            <person name="Bellgard S.E."/>
            <person name="Bellgard M.I."/>
        </authorList>
    </citation>
    <scope>NUCLEOTIDE SEQUENCE</scope>
    <source>
        <tissue evidence="1">Shoot tissue taken approximately 20 cm above the soil surface</tissue>
    </source>
</reference>
<reference evidence="1" key="1">
    <citation type="submission" date="2014-09" db="EMBL/GenBank/DDBJ databases">
        <authorList>
            <person name="Magalhaes I.L.F."/>
            <person name="Oliveira U."/>
            <person name="Santos F.R."/>
            <person name="Vidigal T.H.D.A."/>
            <person name="Brescovit A.D."/>
            <person name="Santos A.J."/>
        </authorList>
    </citation>
    <scope>NUCLEOTIDE SEQUENCE</scope>
    <source>
        <tissue evidence="1">Shoot tissue taken approximately 20 cm above the soil surface</tissue>
    </source>
</reference>